<dbReference type="PANTHER" id="PTHR30532">
    <property type="entry name" value="IRON III DICITRATE-BINDING PERIPLASMIC PROTEIN"/>
    <property type="match status" value="1"/>
</dbReference>
<comment type="similarity">
    <text evidence="2">Belongs to the bacterial solute-binding protein 8 family.</text>
</comment>
<accession>A0A511ZH96</accession>
<evidence type="ECO:0000256" key="5">
    <source>
        <dbReference type="SAM" id="MobiDB-lite"/>
    </source>
</evidence>
<sequence>MKKLLFLFGCLLCLIVIGCSNQSDGKQNNAGKEGSDKTVTYESEQGPVEIPADPQRIVALTNGPNVFALDGNLVGVDEWTKANPLFEEGMADVEVVSENDPESILALEPDLIIAGSHMENLDELEKIAPTVIYTWGKLDYLEQQLEIGKLLNKEEKAEEWIDDFSKRAKADGEKIKEKHGEDVSVSVFETDSKNFSVFGDNWARGTEILYQAMELGMPEKVQEDALAEGYYSLSLETLPEYAGDFIVLSKMGANNEFTKSETWKSIPAVENGQVIEFDTKEATYSDPVTLEHLLKIFEEGFLK</sequence>
<dbReference type="CDD" id="cd01138">
    <property type="entry name" value="FeuA"/>
    <property type="match status" value="1"/>
</dbReference>
<feature type="signal peptide" evidence="6">
    <location>
        <begin position="1"/>
        <end position="25"/>
    </location>
</feature>
<reference evidence="8 9" key="1">
    <citation type="submission" date="2019-07" db="EMBL/GenBank/DDBJ databases">
        <title>Whole genome shotgun sequence of Oceanobacillus sojae NBRC 105379.</title>
        <authorList>
            <person name="Hosoyama A."/>
            <person name="Uohara A."/>
            <person name="Ohji S."/>
            <person name="Ichikawa N."/>
        </authorList>
    </citation>
    <scope>NUCLEOTIDE SEQUENCE [LARGE SCALE GENOMIC DNA]</scope>
    <source>
        <strain evidence="8 9">NBRC 105379</strain>
    </source>
</reference>
<evidence type="ECO:0000256" key="1">
    <source>
        <dbReference type="ARBA" id="ARBA00004193"/>
    </source>
</evidence>
<dbReference type="Proteomes" id="UP000321558">
    <property type="component" value="Unassembled WGS sequence"/>
</dbReference>
<evidence type="ECO:0000313" key="9">
    <source>
        <dbReference type="Proteomes" id="UP000321558"/>
    </source>
</evidence>
<proteinExistence type="inferred from homology"/>
<dbReference type="Pfam" id="PF01497">
    <property type="entry name" value="Peripla_BP_2"/>
    <property type="match status" value="1"/>
</dbReference>
<gene>
    <name evidence="8" type="primary">fhuD</name>
    <name evidence="8" type="ORF">OSO01_15560</name>
</gene>
<dbReference type="InterPro" id="IPR002491">
    <property type="entry name" value="ABC_transptr_periplasmic_BD"/>
</dbReference>
<dbReference type="PANTHER" id="PTHR30532:SF26">
    <property type="entry name" value="IRON(3+)-HYDROXAMATE-BINDING PROTEIN FHUD"/>
    <property type="match status" value="1"/>
</dbReference>
<dbReference type="InterPro" id="IPR051313">
    <property type="entry name" value="Bact_iron-sidero_bind"/>
</dbReference>
<evidence type="ECO:0000313" key="8">
    <source>
        <dbReference type="EMBL" id="GEN86817.1"/>
    </source>
</evidence>
<keyword evidence="9" id="KW-1185">Reference proteome</keyword>
<evidence type="ECO:0000256" key="3">
    <source>
        <dbReference type="ARBA" id="ARBA00022448"/>
    </source>
</evidence>
<dbReference type="Gene3D" id="3.40.50.1980">
    <property type="entry name" value="Nitrogenase molybdenum iron protein domain"/>
    <property type="match status" value="2"/>
</dbReference>
<evidence type="ECO:0000256" key="4">
    <source>
        <dbReference type="ARBA" id="ARBA00022729"/>
    </source>
</evidence>
<dbReference type="PROSITE" id="PS51257">
    <property type="entry name" value="PROKAR_LIPOPROTEIN"/>
    <property type="match status" value="1"/>
</dbReference>
<organism evidence="8 9">
    <name type="scientific">Oceanobacillus sojae</name>
    <dbReference type="NCBI Taxonomy" id="582851"/>
    <lineage>
        <taxon>Bacteria</taxon>
        <taxon>Bacillati</taxon>
        <taxon>Bacillota</taxon>
        <taxon>Bacilli</taxon>
        <taxon>Bacillales</taxon>
        <taxon>Bacillaceae</taxon>
        <taxon>Oceanobacillus</taxon>
    </lineage>
</organism>
<keyword evidence="3" id="KW-0813">Transport</keyword>
<evidence type="ECO:0000256" key="6">
    <source>
        <dbReference type="SAM" id="SignalP"/>
    </source>
</evidence>
<evidence type="ECO:0000259" key="7">
    <source>
        <dbReference type="PROSITE" id="PS50983"/>
    </source>
</evidence>
<feature type="chain" id="PRO_5021994938" evidence="6">
    <location>
        <begin position="26"/>
        <end position="303"/>
    </location>
</feature>
<dbReference type="OrthoDB" id="2241086at2"/>
<dbReference type="EMBL" id="BJYM01000005">
    <property type="protein sequence ID" value="GEN86817.1"/>
    <property type="molecule type" value="Genomic_DNA"/>
</dbReference>
<dbReference type="GO" id="GO:1901678">
    <property type="term" value="P:iron coordination entity transport"/>
    <property type="evidence" value="ECO:0007669"/>
    <property type="project" value="UniProtKB-ARBA"/>
</dbReference>
<dbReference type="STRING" id="582851.GCA_900162665_03275"/>
<feature type="domain" description="Fe/B12 periplasmic-binding" evidence="7">
    <location>
        <begin position="56"/>
        <end position="303"/>
    </location>
</feature>
<comment type="subcellular location">
    <subcellularLocation>
        <location evidence="1">Cell membrane</location>
        <topology evidence="1">Lipid-anchor</topology>
    </subcellularLocation>
</comment>
<dbReference type="AlphaFoldDB" id="A0A511ZH96"/>
<dbReference type="SUPFAM" id="SSF53807">
    <property type="entry name" value="Helical backbone' metal receptor"/>
    <property type="match status" value="1"/>
</dbReference>
<feature type="region of interest" description="Disordered" evidence="5">
    <location>
        <begin position="25"/>
        <end position="45"/>
    </location>
</feature>
<dbReference type="GO" id="GO:0030288">
    <property type="term" value="C:outer membrane-bounded periplasmic space"/>
    <property type="evidence" value="ECO:0007669"/>
    <property type="project" value="TreeGrafter"/>
</dbReference>
<comment type="caution">
    <text evidence="8">The sequence shown here is derived from an EMBL/GenBank/DDBJ whole genome shotgun (WGS) entry which is preliminary data.</text>
</comment>
<dbReference type="GO" id="GO:0005886">
    <property type="term" value="C:plasma membrane"/>
    <property type="evidence" value="ECO:0007669"/>
    <property type="project" value="UniProtKB-SubCell"/>
</dbReference>
<dbReference type="PROSITE" id="PS50983">
    <property type="entry name" value="FE_B12_PBP"/>
    <property type="match status" value="1"/>
</dbReference>
<protein>
    <submittedName>
        <fullName evidence="8">ABC transporter substrate-binding protein</fullName>
    </submittedName>
</protein>
<evidence type="ECO:0000256" key="2">
    <source>
        <dbReference type="ARBA" id="ARBA00008814"/>
    </source>
</evidence>
<dbReference type="RefSeq" id="WP_147209843.1">
    <property type="nucleotide sequence ID" value="NZ_BJYM01000005.1"/>
</dbReference>
<name>A0A511ZH96_9BACI</name>
<keyword evidence="4 6" id="KW-0732">Signal</keyword>